<keyword evidence="1" id="KW-1133">Transmembrane helix</keyword>
<dbReference type="PANTHER" id="PTHR33741">
    <property type="entry name" value="TRANSMEMBRANE PROTEIN DDB_G0269096-RELATED"/>
    <property type="match status" value="1"/>
</dbReference>
<evidence type="ECO:0000313" key="3">
    <source>
        <dbReference type="EMBL" id="KAK9925929.1"/>
    </source>
</evidence>
<proteinExistence type="predicted"/>
<gene>
    <name evidence="3" type="ORF">M0R45_023188</name>
</gene>
<dbReference type="PANTHER" id="PTHR33741:SF1">
    <property type="entry name" value="HPP FAMILY PROTEIN, EXPRESSED"/>
    <property type="match status" value="1"/>
</dbReference>
<sequence length="236" mass="25323">MGMQLRISYHHHLHHSRSISPRASTPSTSKSISFQFRNNFNGRSTIRTKKGTSSPHNYGIVASSNVGAPLWDTWKPDKASSAPSLSDIIWPSAGAFAAMAILGRIDEMLRPKGISMTIAPLGAVCAVLFATPTSPGARKYNVFMSQIGCAAIGVVALSVLGPGWVARSCALAASIAFMIYTRSTHPPAASLPILFIDGAKLHHLSFWYALFPGAAGCIILCLIQAMVLHLKDNFKF</sequence>
<name>A0AAW1WM77_RUBAR</name>
<keyword evidence="4" id="KW-1185">Reference proteome</keyword>
<keyword evidence="1" id="KW-0812">Transmembrane</keyword>
<organism evidence="3 4">
    <name type="scientific">Rubus argutus</name>
    <name type="common">Southern blackberry</name>
    <dbReference type="NCBI Taxonomy" id="59490"/>
    <lineage>
        <taxon>Eukaryota</taxon>
        <taxon>Viridiplantae</taxon>
        <taxon>Streptophyta</taxon>
        <taxon>Embryophyta</taxon>
        <taxon>Tracheophyta</taxon>
        <taxon>Spermatophyta</taxon>
        <taxon>Magnoliopsida</taxon>
        <taxon>eudicotyledons</taxon>
        <taxon>Gunneridae</taxon>
        <taxon>Pentapetalae</taxon>
        <taxon>rosids</taxon>
        <taxon>fabids</taxon>
        <taxon>Rosales</taxon>
        <taxon>Rosaceae</taxon>
        <taxon>Rosoideae</taxon>
        <taxon>Rosoideae incertae sedis</taxon>
        <taxon>Rubus</taxon>
    </lineage>
</organism>
<feature type="transmembrane region" description="Helical" evidence="1">
    <location>
        <begin position="113"/>
        <end position="131"/>
    </location>
</feature>
<dbReference type="AlphaFoldDB" id="A0AAW1WM77"/>
<accession>A0AAW1WM77</accession>
<dbReference type="InterPro" id="IPR007065">
    <property type="entry name" value="HPP"/>
</dbReference>
<dbReference type="Proteomes" id="UP001457282">
    <property type="component" value="Unassembled WGS sequence"/>
</dbReference>
<evidence type="ECO:0000256" key="1">
    <source>
        <dbReference type="SAM" id="Phobius"/>
    </source>
</evidence>
<dbReference type="Pfam" id="PF04982">
    <property type="entry name" value="TM_HPP"/>
    <property type="match status" value="1"/>
</dbReference>
<feature type="transmembrane region" description="Helical" evidence="1">
    <location>
        <begin position="143"/>
        <end position="161"/>
    </location>
</feature>
<dbReference type="EMBL" id="JBEDUW010000005">
    <property type="protein sequence ID" value="KAK9925929.1"/>
    <property type="molecule type" value="Genomic_DNA"/>
</dbReference>
<reference evidence="3 4" key="1">
    <citation type="journal article" date="2023" name="G3 (Bethesda)">
        <title>A chromosome-length genome assembly and annotation of blackberry (Rubus argutus, cv. 'Hillquist').</title>
        <authorList>
            <person name="Bruna T."/>
            <person name="Aryal R."/>
            <person name="Dudchenko O."/>
            <person name="Sargent D.J."/>
            <person name="Mead D."/>
            <person name="Buti M."/>
            <person name="Cavallini A."/>
            <person name="Hytonen T."/>
            <person name="Andres J."/>
            <person name="Pham M."/>
            <person name="Weisz D."/>
            <person name="Mascagni F."/>
            <person name="Usai G."/>
            <person name="Natali L."/>
            <person name="Bassil N."/>
            <person name="Fernandez G.E."/>
            <person name="Lomsadze A."/>
            <person name="Armour M."/>
            <person name="Olukolu B."/>
            <person name="Poorten T."/>
            <person name="Britton C."/>
            <person name="Davik J."/>
            <person name="Ashrafi H."/>
            <person name="Aiden E.L."/>
            <person name="Borodovsky M."/>
            <person name="Worthington M."/>
        </authorList>
    </citation>
    <scope>NUCLEOTIDE SEQUENCE [LARGE SCALE GENOMIC DNA]</scope>
    <source>
        <strain evidence="3">PI 553951</strain>
    </source>
</reference>
<feature type="transmembrane region" description="Helical" evidence="1">
    <location>
        <begin position="205"/>
        <end position="230"/>
    </location>
</feature>
<dbReference type="InterPro" id="IPR058581">
    <property type="entry name" value="TM_HPP"/>
</dbReference>
<feature type="domain" description="HPP transmembrane region" evidence="2">
    <location>
        <begin position="82"/>
        <end position="229"/>
    </location>
</feature>
<keyword evidence="1" id="KW-0472">Membrane</keyword>
<comment type="caution">
    <text evidence="3">The sequence shown here is derived from an EMBL/GenBank/DDBJ whole genome shotgun (WGS) entry which is preliminary data.</text>
</comment>
<protein>
    <recommendedName>
        <fullName evidence="2">HPP transmembrane region domain-containing protein</fullName>
    </recommendedName>
</protein>
<evidence type="ECO:0000259" key="2">
    <source>
        <dbReference type="Pfam" id="PF04982"/>
    </source>
</evidence>
<evidence type="ECO:0000313" key="4">
    <source>
        <dbReference type="Proteomes" id="UP001457282"/>
    </source>
</evidence>